<evidence type="ECO:0000313" key="3">
    <source>
        <dbReference type="EMBL" id="QPG57914.1"/>
    </source>
</evidence>
<keyword evidence="2" id="KW-1133">Transmembrane helix</keyword>
<evidence type="ECO:0000256" key="2">
    <source>
        <dbReference type="SAM" id="Phobius"/>
    </source>
</evidence>
<organism evidence="3 4">
    <name type="scientific">Shewanella eurypsychrophilus</name>
    <dbReference type="NCBI Taxonomy" id="2593656"/>
    <lineage>
        <taxon>Bacteria</taxon>
        <taxon>Pseudomonadati</taxon>
        <taxon>Pseudomonadota</taxon>
        <taxon>Gammaproteobacteria</taxon>
        <taxon>Alteromonadales</taxon>
        <taxon>Shewanellaceae</taxon>
        <taxon>Shewanella</taxon>
    </lineage>
</organism>
<reference evidence="3" key="1">
    <citation type="submission" date="2021-07" db="EMBL/GenBank/DDBJ databases">
        <title>Shewanella sp. YLB-07 whole genome sequence.</title>
        <authorList>
            <person name="Yu L."/>
        </authorList>
    </citation>
    <scope>NUCLEOTIDE SEQUENCE</scope>
    <source>
        <strain evidence="3">YLB-08</strain>
    </source>
</reference>
<sequence>MRFDINNKISTNAESSLIWFNERDSEINSELEFALTSSDIATLVLAESYTHKYLNSALTVVLVILVHLTLLLALDSVWEPTDLSVPTTTPSKLNAYIYYELKETVKAVPLSGKQSDNKRPVESEDTDEKKTVEIENILTRESLLTQVIHVDETNNDAADMEQVNMIETEQPAWLNKDKESVQAQAYFSSDIITPSTVSISSLNALTQEYFSRERDALLGKLSVNAAAQYTQVKTLSEMDGEMIELELPVEDEWLTAKTLDHKLDPNRIVRQGNTCYRVVKTPNPINPHAENLGYPFRCDGDSVAAALKRAIAKRVYKRPIN</sequence>
<keyword evidence="2" id="KW-0812">Transmembrane</keyword>
<evidence type="ECO:0000313" key="4">
    <source>
        <dbReference type="Proteomes" id="UP000316416"/>
    </source>
</evidence>
<feature type="region of interest" description="Disordered" evidence="1">
    <location>
        <begin position="110"/>
        <end position="129"/>
    </location>
</feature>
<feature type="compositionally biased region" description="Basic and acidic residues" evidence="1">
    <location>
        <begin position="115"/>
        <end position="129"/>
    </location>
</feature>
<gene>
    <name evidence="3" type="ORF">FM038_010940</name>
</gene>
<keyword evidence="4" id="KW-1185">Reference proteome</keyword>
<protein>
    <submittedName>
        <fullName evidence="3">Uncharacterized protein</fullName>
    </submittedName>
</protein>
<evidence type="ECO:0000256" key="1">
    <source>
        <dbReference type="SAM" id="MobiDB-lite"/>
    </source>
</evidence>
<proteinExistence type="predicted"/>
<feature type="transmembrane region" description="Helical" evidence="2">
    <location>
        <begin position="53"/>
        <end position="74"/>
    </location>
</feature>
<accession>A0ABX6V6E6</accession>
<keyword evidence="2" id="KW-0472">Membrane</keyword>
<dbReference type="RefSeq" id="WP_142870656.1">
    <property type="nucleotide sequence ID" value="NZ_CP045503.2"/>
</dbReference>
<dbReference type="EMBL" id="CP045503">
    <property type="protein sequence ID" value="QPG57914.1"/>
    <property type="molecule type" value="Genomic_DNA"/>
</dbReference>
<name>A0ABX6V6E6_9GAMM</name>
<dbReference type="Proteomes" id="UP000316416">
    <property type="component" value="Chromosome"/>
</dbReference>